<accession>A0ABY8N953</accession>
<reference evidence="2 3" key="1">
    <citation type="submission" date="2023-02" db="EMBL/GenBank/DDBJ databases">
        <title>Description and genomic characterization of Microbulbifer bruguierae sp. nov., isolated from the sediment of mangrove plant Bruguiera sexangula.</title>
        <authorList>
            <person name="Long M."/>
        </authorList>
    </citation>
    <scope>NUCLEOTIDE SEQUENCE [LARGE SCALE GENOMIC DNA]</scope>
    <source>
        <strain evidence="2 3">H12</strain>
    </source>
</reference>
<evidence type="ECO:0000313" key="3">
    <source>
        <dbReference type="Proteomes" id="UP001236500"/>
    </source>
</evidence>
<organism evidence="2 3">
    <name type="scientific">Microbulbifer bruguierae</name>
    <dbReference type="NCBI Taxonomy" id="3029061"/>
    <lineage>
        <taxon>Bacteria</taxon>
        <taxon>Pseudomonadati</taxon>
        <taxon>Pseudomonadota</taxon>
        <taxon>Gammaproteobacteria</taxon>
        <taxon>Cellvibrionales</taxon>
        <taxon>Microbulbiferaceae</taxon>
        <taxon>Microbulbifer</taxon>
    </lineage>
</organism>
<dbReference type="PANTHER" id="PTHR30203">
    <property type="entry name" value="OUTER MEMBRANE CATION EFFLUX PROTEIN"/>
    <property type="match status" value="1"/>
</dbReference>
<feature type="coiled-coil region" evidence="1">
    <location>
        <begin position="342"/>
        <end position="369"/>
    </location>
</feature>
<dbReference type="EMBL" id="CP118605">
    <property type="protein sequence ID" value="WGL15434.1"/>
    <property type="molecule type" value="Genomic_DNA"/>
</dbReference>
<dbReference type="SUPFAM" id="SSF56954">
    <property type="entry name" value="Outer membrane efflux proteins (OEP)"/>
    <property type="match status" value="1"/>
</dbReference>
<evidence type="ECO:0000313" key="2">
    <source>
        <dbReference type="EMBL" id="WGL15434.1"/>
    </source>
</evidence>
<evidence type="ECO:0000256" key="1">
    <source>
        <dbReference type="SAM" id="Coils"/>
    </source>
</evidence>
<name>A0ABY8N953_9GAMM</name>
<protein>
    <submittedName>
        <fullName evidence="2">TolC family protein</fullName>
    </submittedName>
</protein>
<dbReference type="RefSeq" id="WP_280318252.1">
    <property type="nucleotide sequence ID" value="NZ_CP118605.1"/>
</dbReference>
<gene>
    <name evidence="2" type="ORF">PVT68_11710</name>
</gene>
<dbReference type="PANTHER" id="PTHR30203:SF24">
    <property type="entry name" value="BLR4935 PROTEIN"/>
    <property type="match status" value="1"/>
</dbReference>
<proteinExistence type="predicted"/>
<dbReference type="Gene3D" id="1.20.1600.10">
    <property type="entry name" value="Outer membrane efflux proteins (OEP)"/>
    <property type="match status" value="1"/>
</dbReference>
<dbReference type="Proteomes" id="UP001236500">
    <property type="component" value="Chromosome"/>
</dbReference>
<dbReference type="InterPro" id="IPR010131">
    <property type="entry name" value="MdtP/NodT-like"/>
</dbReference>
<keyword evidence="3" id="KW-1185">Reference proteome</keyword>
<keyword evidence="1" id="KW-0175">Coiled coil</keyword>
<sequence length="435" mass="47397">MGYALRALGPLVPALLICAFALPARAQLNLESALQLAREQDPQTAAAIAAAKATAEDAVADGQWEDPRLKLGIANLPTDTFAFDDQPMTQKVIGISQKLPRGDSAGLAGARGAHVAEAGFASAGDMALLLERDVGLAFLSLSEQLRVRELLTENRRWMQELVGYNRARLASAQIQSQQLLQSQLALARLDDRIAQIDGEISRARGELSRWIGGAAWQALNPEPPAWRDTREWLSAQTLPVPLALIEQHPAVAASNARVAAERMNVALAQQAYKPQFGVDLSYGQRERTPMSDGSDFASVTVTFDLPLFRQNRQDRRLAASHARESAGMLQRQNLLQQMHAELNGAVAMAQNLDRRRREYREELLAQAEATADAVLKGYAANTADLDAVIAARMDAIEAQISAARLTYGYFRALARIRYLRALDAPSPGDAVGNFK</sequence>